<dbReference type="EMBL" id="RQHW01000008">
    <property type="protein sequence ID" value="TGN20678.1"/>
    <property type="molecule type" value="Genomic_DNA"/>
</dbReference>
<keyword evidence="1" id="KW-1133">Transmembrane helix</keyword>
<proteinExistence type="predicted"/>
<accession>A0A4R9M7X2</accession>
<evidence type="ECO:0000313" key="2">
    <source>
        <dbReference type="EMBL" id="TGN20678.1"/>
    </source>
</evidence>
<gene>
    <name evidence="2" type="ORF">EHS15_02120</name>
</gene>
<dbReference type="Proteomes" id="UP000298058">
    <property type="component" value="Unassembled WGS sequence"/>
</dbReference>
<evidence type="ECO:0000256" key="1">
    <source>
        <dbReference type="SAM" id="Phobius"/>
    </source>
</evidence>
<feature type="transmembrane region" description="Helical" evidence="1">
    <location>
        <begin position="88"/>
        <end position="109"/>
    </location>
</feature>
<dbReference type="RefSeq" id="WP_135758893.1">
    <property type="nucleotide sequence ID" value="NZ_RQHW01000008.1"/>
</dbReference>
<feature type="transmembrane region" description="Helical" evidence="1">
    <location>
        <begin position="124"/>
        <end position="145"/>
    </location>
</feature>
<dbReference type="OrthoDB" id="325657at2"/>
<dbReference type="AlphaFoldDB" id="A0A4R9M7X2"/>
<evidence type="ECO:0000313" key="3">
    <source>
        <dbReference type="Proteomes" id="UP000298058"/>
    </source>
</evidence>
<feature type="transmembrane region" description="Helical" evidence="1">
    <location>
        <begin position="27"/>
        <end position="52"/>
    </location>
</feature>
<sequence>MKTEHLIELLSQNLPRKETLPSPIYRFSLWFFLSLLYVTGIILLHSVTIGSIHFPNSIISQSFLFLILLTSSWFLYKWNIPELENQIVYFLLFGSFTAWVLFKLSLLFLEPSPSFSIEGDPFSIKEALCTLKIILVSLLPTILLLRQLRKGYFDGSLHYILLTGILSMSLGEYAISFICPNETSGHVFFWHIVPGFFVFPWVPYFFSKTFRND</sequence>
<reference evidence="2" key="1">
    <citation type="journal article" date="2019" name="PLoS Negl. Trop. Dis.">
        <title>Revisiting the worldwide diversity of Leptospira species in the environment.</title>
        <authorList>
            <person name="Vincent A.T."/>
            <person name="Schiettekatte O."/>
            <person name="Bourhy P."/>
            <person name="Veyrier F.J."/>
            <person name="Picardeau M."/>
        </authorList>
    </citation>
    <scope>NUCLEOTIDE SEQUENCE [LARGE SCALE GENOMIC DNA]</scope>
    <source>
        <strain evidence="2">201300427</strain>
    </source>
</reference>
<feature type="transmembrane region" description="Helical" evidence="1">
    <location>
        <begin position="58"/>
        <end position="76"/>
    </location>
</feature>
<keyword evidence="1" id="KW-0812">Transmembrane</keyword>
<organism evidence="2 3">
    <name type="scientific">Leptospira idonii</name>
    <dbReference type="NCBI Taxonomy" id="1193500"/>
    <lineage>
        <taxon>Bacteria</taxon>
        <taxon>Pseudomonadati</taxon>
        <taxon>Spirochaetota</taxon>
        <taxon>Spirochaetia</taxon>
        <taxon>Leptospirales</taxon>
        <taxon>Leptospiraceae</taxon>
        <taxon>Leptospira</taxon>
    </lineage>
</organism>
<comment type="caution">
    <text evidence="2">The sequence shown here is derived from an EMBL/GenBank/DDBJ whole genome shotgun (WGS) entry which is preliminary data.</text>
</comment>
<name>A0A4R9M7X2_9LEPT</name>
<keyword evidence="3" id="KW-1185">Reference proteome</keyword>
<feature type="transmembrane region" description="Helical" evidence="1">
    <location>
        <begin position="157"/>
        <end position="175"/>
    </location>
</feature>
<keyword evidence="1" id="KW-0472">Membrane</keyword>
<feature type="transmembrane region" description="Helical" evidence="1">
    <location>
        <begin position="187"/>
        <end position="206"/>
    </location>
</feature>
<protein>
    <submittedName>
        <fullName evidence="2">DUF1109 domain-containing protein</fullName>
    </submittedName>
</protein>